<dbReference type="PANTHER" id="PTHR43099">
    <property type="entry name" value="UPF0053 PROTEIN YRKA"/>
    <property type="match status" value="1"/>
</dbReference>
<protein>
    <submittedName>
        <fullName evidence="6">CBS domain-containing protein</fullName>
    </submittedName>
</protein>
<dbReference type="SMART" id="SM00116">
    <property type="entry name" value="CBS"/>
    <property type="match status" value="2"/>
</dbReference>
<proteinExistence type="predicted"/>
<reference evidence="6" key="2">
    <citation type="journal article" date="2021" name="Microbiome">
        <title>Successional dynamics and alternative stable states in a saline activated sludge microbial community over 9 years.</title>
        <authorList>
            <person name="Wang Y."/>
            <person name="Ye J."/>
            <person name="Ju F."/>
            <person name="Liu L."/>
            <person name="Boyd J.A."/>
            <person name="Deng Y."/>
            <person name="Parks D.H."/>
            <person name="Jiang X."/>
            <person name="Yin X."/>
            <person name="Woodcroft B.J."/>
            <person name="Tyson G.W."/>
            <person name="Hugenholtz P."/>
            <person name="Polz M.F."/>
            <person name="Zhang T."/>
        </authorList>
    </citation>
    <scope>NUCLEOTIDE SEQUENCE</scope>
    <source>
        <strain evidence="6">HKST-UBA01</strain>
    </source>
</reference>
<comment type="caution">
    <text evidence="6">The sequence shown here is derived from an EMBL/GenBank/DDBJ whole genome shotgun (WGS) entry which is preliminary data.</text>
</comment>
<keyword evidence="4" id="KW-0472">Membrane</keyword>
<name>A0A956LW79_UNCEI</name>
<evidence type="ECO:0000259" key="5">
    <source>
        <dbReference type="PROSITE" id="PS51371"/>
    </source>
</evidence>
<keyword evidence="2" id="KW-0129">CBS domain</keyword>
<dbReference type="InterPro" id="IPR046342">
    <property type="entry name" value="CBS_dom_sf"/>
</dbReference>
<dbReference type="InterPro" id="IPR000644">
    <property type="entry name" value="CBS_dom"/>
</dbReference>
<evidence type="ECO:0000256" key="1">
    <source>
        <dbReference type="ARBA" id="ARBA00022737"/>
    </source>
</evidence>
<dbReference type="CDD" id="cd04590">
    <property type="entry name" value="CBS_pair_CorC_HlyC_assoc"/>
    <property type="match status" value="1"/>
</dbReference>
<sequence length="273" mass="29825">MTFLMVLFVVALVTPVLGRLLCRRPGGRPRPLHGRALLAVLAVSAACWIALAWNTTVPHAVGETWDAVTFFLIAGVGIAWVEVSLLFGRRGWTPEPTADGGLTGPEPVSEEDDDAELPSSSRELPEEAKQLLDRALDLSALSAERIMTPRKDLVTVEAGTSIRETLARMREAERSRVLVIEGSIDRIVGVAHAKDLARLAVSSDWDRPVRGVARRLLRLPRRVPTSRLIQEFQQARVSIGVVGDARGRTLGLVTRGDVFRFVASGAMREKEQG</sequence>
<keyword evidence="4" id="KW-0812">Transmembrane</keyword>
<gene>
    <name evidence="6" type="ORF">KC729_02135</name>
</gene>
<evidence type="ECO:0000256" key="4">
    <source>
        <dbReference type="SAM" id="Phobius"/>
    </source>
</evidence>
<dbReference type="AlphaFoldDB" id="A0A956LW79"/>
<dbReference type="PROSITE" id="PS51371">
    <property type="entry name" value="CBS"/>
    <property type="match status" value="1"/>
</dbReference>
<feature type="transmembrane region" description="Helical" evidence="4">
    <location>
        <begin position="34"/>
        <end position="53"/>
    </location>
</feature>
<dbReference type="Proteomes" id="UP000697710">
    <property type="component" value="Unassembled WGS sequence"/>
</dbReference>
<organism evidence="6 7">
    <name type="scientific">Eiseniibacteriota bacterium</name>
    <dbReference type="NCBI Taxonomy" id="2212470"/>
    <lineage>
        <taxon>Bacteria</taxon>
        <taxon>Candidatus Eiseniibacteriota</taxon>
    </lineage>
</organism>
<dbReference type="EMBL" id="JAGQHR010000031">
    <property type="protein sequence ID" value="MCA9726451.1"/>
    <property type="molecule type" value="Genomic_DNA"/>
</dbReference>
<dbReference type="Pfam" id="PF00571">
    <property type="entry name" value="CBS"/>
    <property type="match status" value="1"/>
</dbReference>
<evidence type="ECO:0000313" key="7">
    <source>
        <dbReference type="Proteomes" id="UP000697710"/>
    </source>
</evidence>
<evidence type="ECO:0000313" key="6">
    <source>
        <dbReference type="EMBL" id="MCA9726451.1"/>
    </source>
</evidence>
<dbReference type="InterPro" id="IPR051676">
    <property type="entry name" value="UPF0053_domain"/>
</dbReference>
<dbReference type="InterPro" id="IPR044751">
    <property type="entry name" value="Ion_transp-like_CBS"/>
</dbReference>
<dbReference type="PANTHER" id="PTHR43099:SF5">
    <property type="entry name" value="HLYC_CORC FAMILY TRANSPORTER"/>
    <property type="match status" value="1"/>
</dbReference>
<accession>A0A956LW79</accession>
<feature type="region of interest" description="Disordered" evidence="3">
    <location>
        <begin position="96"/>
        <end position="123"/>
    </location>
</feature>
<feature type="transmembrane region" description="Helical" evidence="4">
    <location>
        <begin position="65"/>
        <end position="87"/>
    </location>
</feature>
<keyword evidence="4" id="KW-1133">Transmembrane helix</keyword>
<evidence type="ECO:0000256" key="3">
    <source>
        <dbReference type="SAM" id="MobiDB-lite"/>
    </source>
</evidence>
<dbReference type="Gene3D" id="3.10.580.10">
    <property type="entry name" value="CBS-domain"/>
    <property type="match status" value="1"/>
</dbReference>
<keyword evidence="1" id="KW-0677">Repeat</keyword>
<dbReference type="SUPFAM" id="SSF54631">
    <property type="entry name" value="CBS-domain pair"/>
    <property type="match status" value="1"/>
</dbReference>
<feature type="domain" description="CBS" evidence="5">
    <location>
        <begin position="147"/>
        <end position="207"/>
    </location>
</feature>
<reference evidence="6" key="1">
    <citation type="submission" date="2020-04" db="EMBL/GenBank/DDBJ databases">
        <authorList>
            <person name="Zhang T."/>
        </authorList>
    </citation>
    <scope>NUCLEOTIDE SEQUENCE</scope>
    <source>
        <strain evidence="6">HKST-UBA01</strain>
    </source>
</reference>
<evidence type="ECO:0000256" key="2">
    <source>
        <dbReference type="PROSITE-ProRule" id="PRU00703"/>
    </source>
</evidence>